<dbReference type="AlphaFoldDB" id="A0A1X9YQF4"/>
<dbReference type="Pfam" id="PF06037">
    <property type="entry name" value="DUF922"/>
    <property type="match status" value="1"/>
</dbReference>
<dbReference type="Proteomes" id="UP000266292">
    <property type="component" value="Chromosome"/>
</dbReference>
<dbReference type="KEGG" id="pact:CA264_06375"/>
<dbReference type="STRING" id="709015.GCA_000472485_01278"/>
<protein>
    <recommendedName>
        <fullName evidence="4">DUF922 domain-containing protein</fullName>
    </recommendedName>
</protein>
<feature type="chain" id="PRO_5011007199" description="DUF922 domain-containing protein" evidence="1">
    <location>
        <begin position="31"/>
        <end position="195"/>
    </location>
</feature>
<reference evidence="3" key="1">
    <citation type="submission" date="2017-05" db="EMBL/GenBank/DDBJ databases">
        <authorList>
            <person name="Ray J."/>
            <person name="Price M."/>
            <person name="Deutschbauer A."/>
        </authorList>
    </citation>
    <scope>NUCLEOTIDE SEQUENCE [LARGE SCALE GENOMIC DNA]</scope>
    <source>
        <strain evidence="3">DSM 19842</strain>
    </source>
</reference>
<accession>A0A1X9YQF4</accession>
<evidence type="ECO:0000313" key="3">
    <source>
        <dbReference type="Proteomes" id="UP000266292"/>
    </source>
</evidence>
<keyword evidence="3" id="KW-1185">Reference proteome</keyword>
<proteinExistence type="predicted"/>
<gene>
    <name evidence="2" type="ORF">CA264_06375</name>
</gene>
<feature type="signal peptide" evidence="1">
    <location>
        <begin position="1"/>
        <end position="30"/>
    </location>
</feature>
<evidence type="ECO:0000313" key="2">
    <source>
        <dbReference type="EMBL" id="ARS35098.1"/>
    </source>
</evidence>
<keyword evidence="1" id="KW-0732">Signal</keyword>
<dbReference type="EMBL" id="CP021235">
    <property type="protein sequence ID" value="ARS35098.1"/>
    <property type="molecule type" value="Genomic_DNA"/>
</dbReference>
<dbReference type="OrthoDB" id="5431540at2"/>
<organism evidence="2 3">
    <name type="scientific">Pontibacter actiniarum</name>
    <dbReference type="NCBI Taxonomy" id="323450"/>
    <lineage>
        <taxon>Bacteria</taxon>
        <taxon>Pseudomonadati</taxon>
        <taxon>Bacteroidota</taxon>
        <taxon>Cytophagia</taxon>
        <taxon>Cytophagales</taxon>
        <taxon>Hymenobacteraceae</taxon>
        <taxon>Pontibacter</taxon>
    </lineage>
</organism>
<evidence type="ECO:0000256" key="1">
    <source>
        <dbReference type="SAM" id="SignalP"/>
    </source>
</evidence>
<evidence type="ECO:0008006" key="4">
    <source>
        <dbReference type="Google" id="ProtNLM"/>
    </source>
</evidence>
<dbReference type="InterPro" id="IPR010321">
    <property type="entry name" value="DUF922"/>
</dbReference>
<name>A0A1X9YQF4_9BACT</name>
<sequence length="195" mass="22558">MFTFTLLLSLWARILLPVLLPAAPVPPVNAATPTDALVVEKFNNEQLTWSAHRRLTWEDFKGQPDEENKHHALTAANLAVNAKCKDNQYTYIVNCVFLPEQSWTKNKHSEKLLIHEQLHFDLTEVHARQLRRDLQQLDCKRIKTDLNAVVANAFKNWKAEQDHFDQASRHGVDKQEQQVWAAGIAKRLQQLESYQ</sequence>